<dbReference type="STRING" id="1227465.C463_16896"/>
<feature type="region of interest" description="Disordered" evidence="1">
    <location>
        <begin position="83"/>
        <end position="121"/>
    </location>
</feature>
<dbReference type="PANTHER" id="PTHR43267:SF1">
    <property type="entry name" value="TRNA THREONYLCARBAMOYLADENOSINE DEHYDRATASE"/>
    <property type="match status" value="1"/>
</dbReference>
<proteinExistence type="predicted"/>
<evidence type="ECO:0000259" key="2">
    <source>
        <dbReference type="Pfam" id="PF00899"/>
    </source>
</evidence>
<name>M0DY00_9EURY</name>
<evidence type="ECO:0000313" key="4">
    <source>
        <dbReference type="Proteomes" id="UP000011586"/>
    </source>
</evidence>
<dbReference type="AlphaFoldDB" id="M0DY00"/>
<dbReference type="PATRIC" id="fig|1227465.4.peg.3267"/>
<evidence type="ECO:0000256" key="1">
    <source>
        <dbReference type="SAM" id="MobiDB-lite"/>
    </source>
</evidence>
<dbReference type="SUPFAM" id="SSF69572">
    <property type="entry name" value="Activating enzymes of the ubiquitin-like proteins"/>
    <property type="match status" value="1"/>
</dbReference>
<feature type="compositionally biased region" description="Basic and acidic residues" evidence="1">
    <location>
        <begin position="324"/>
        <end position="338"/>
    </location>
</feature>
<reference evidence="3 4" key="1">
    <citation type="journal article" date="2014" name="PLoS Genet.">
        <title>Phylogenetically driven sequencing of extremely halophilic archaea reveals strategies for static and dynamic osmo-response.</title>
        <authorList>
            <person name="Becker E.A."/>
            <person name="Seitzer P.M."/>
            <person name="Tritt A."/>
            <person name="Larsen D."/>
            <person name="Krusor M."/>
            <person name="Yao A.I."/>
            <person name="Wu D."/>
            <person name="Madern D."/>
            <person name="Eisen J.A."/>
            <person name="Darling A.E."/>
            <person name="Facciotti M.T."/>
        </authorList>
    </citation>
    <scope>NUCLEOTIDE SEQUENCE [LARGE SCALE GENOMIC DNA]</scope>
    <source>
        <strain evidence="3 4">DSM 19288</strain>
    </source>
</reference>
<feature type="region of interest" description="Disordered" evidence="1">
    <location>
        <begin position="324"/>
        <end position="349"/>
    </location>
</feature>
<dbReference type="PANTHER" id="PTHR43267">
    <property type="entry name" value="TRNA THREONYLCARBAMOYLADENOSINE DEHYDRATASE"/>
    <property type="match status" value="1"/>
</dbReference>
<dbReference type="InterPro" id="IPR000594">
    <property type="entry name" value="ThiF_NAD_FAD-bd"/>
</dbReference>
<dbReference type="GO" id="GO:0061504">
    <property type="term" value="P:cyclic threonylcarbamoyladenosine biosynthetic process"/>
    <property type="evidence" value="ECO:0007669"/>
    <property type="project" value="TreeGrafter"/>
</dbReference>
<gene>
    <name evidence="3" type="ORF">C463_16896</name>
</gene>
<feature type="region of interest" description="Disordered" evidence="1">
    <location>
        <begin position="416"/>
        <end position="446"/>
    </location>
</feature>
<dbReference type="RefSeq" id="WP_008446028.1">
    <property type="nucleotide sequence ID" value="NZ_AOJK01000077.1"/>
</dbReference>
<protein>
    <submittedName>
        <fullName evidence="3">ThiF family protein, putative</fullName>
    </submittedName>
</protein>
<dbReference type="OrthoDB" id="7915at2157"/>
<sequence>MFVTLPRDVVAAAIDRASTVDGVATATLVGTERPEESVIQVWRLRDSGRAGAPIDGDEPTDHRSAFTPPAATLAATGSVVVGDGRDAPEPSADVDAEGPTVRIAPAPEGSERSRETVDVDGTTWRVDIDETDGPSSGGNDSVAVVHGERDARKRIDGLIDTDALADAHVTIVGLGTVGSTVAVELAKSGVGNFTLIDPDRLEIHNVVRHECGVDDLGRSKPRAVADRIRETNPLASIATAAVDVTERPGELAEHVADTDLVAVCTDTEASKLVVNRECLAADVPAVYGGVYAGATGGDVIRVVPGETPCYDCVLGDMADDMARDERVSGEADYGRDPDDQPGPEPGLSVDVGFVSLIQTRYALAMLSAGAGDGDRALDRDVCFWGNEAGYIFDRPLQSRFATVSHREDCYTCGGTGTLSVDDHQGDEPVLDSVTAVDEDPRPDRRD</sequence>
<dbReference type="Proteomes" id="UP000011586">
    <property type="component" value="Unassembled WGS sequence"/>
</dbReference>
<accession>M0DY00</accession>
<dbReference type="Pfam" id="PF00899">
    <property type="entry name" value="ThiF"/>
    <property type="match status" value="1"/>
</dbReference>
<organism evidence="3 4">
    <name type="scientific">Halorubrum californiense DSM 19288</name>
    <dbReference type="NCBI Taxonomy" id="1227465"/>
    <lineage>
        <taxon>Archaea</taxon>
        <taxon>Methanobacteriati</taxon>
        <taxon>Methanobacteriota</taxon>
        <taxon>Stenosarchaea group</taxon>
        <taxon>Halobacteria</taxon>
        <taxon>Halobacteriales</taxon>
        <taxon>Haloferacaceae</taxon>
        <taxon>Halorubrum</taxon>
    </lineage>
</organism>
<dbReference type="GO" id="GO:0008641">
    <property type="term" value="F:ubiquitin-like modifier activating enzyme activity"/>
    <property type="evidence" value="ECO:0007669"/>
    <property type="project" value="InterPro"/>
</dbReference>
<comment type="caution">
    <text evidence="3">The sequence shown here is derived from an EMBL/GenBank/DDBJ whole genome shotgun (WGS) entry which is preliminary data.</text>
</comment>
<dbReference type="Gene3D" id="3.40.50.720">
    <property type="entry name" value="NAD(P)-binding Rossmann-like Domain"/>
    <property type="match status" value="1"/>
</dbReference>
<dbReference type="EMBL" id="AOJK01000077">
    <property type="protein sequence ID" value="ELZ39673.1"/>
    <property type="molecule type" value="Genomic_DNA"/>
</dbReference>
<dbReference type="InterPro" id="IPR045886">
    <property type="entry name" value="ThiF/MoeB/HesA"/>
</dbReference>
<dbReference type="InterPro" id="IPR035985">
    <property type="entry name" value="Ubiquitin-activating_enz"/>
</dbReference>
<feature type="domain" description="THIF-type NAD/FAD binding fold" evidence="2">
    <location>
        <begin position="160"/>
        <end position="320"/>
    </location>
</feature>
<keyword evidence="4" id="KW-1185">Reference proteome</keyword>
<dbReference type="GO" id="GO:0061503">
    <property type="term" value="F:tRNA threonylcarbamoyladenosine dehydratase"/>
    <property type="evidence" value="ECO:0007669"/>
    <property type="project" value="TreeGrafter"/>
</dbReference>
<evidence type="ECO:0000313" key="3">
    <source>
        <dbReference type="EMBL" id="ELZ39673.1"/>
    </source>
</evidence>